<reference evidence="4" key="1">
    <citation type="journal article" date="2019" name="Int. J. Syst. Evol. Microbiol.">
        <title>The Global Catalogue of Microorganisms (GCM) 10K type strain sequencing project: providing services to taxonomists for standard genome sequencing and annotation.</title>
        <authorList>
            <consortium name="The Broad Institute Genomics Platform"/>
            <consortium name="The Broad Institute Genome Sequencing Center for Infectious Disease"/>
            <person name="Wu L."/>
            <person name="Ma J."/>
        </authorList>
    </citation>
    <scope>NUCLEOTIDE SEQUENCE [LARGE SCALE GENOMIC DNA]</scope>
    <source>
        <strain evidence="4">JCM 17938</strain>
    </source>
</reference>
<feature type="region of interest" description="Disordered" evidence="1">
    <location>
        <begin position="55"/>
        <end position="143"/>
    </location>
</feature>
<keyword evidence="2" id="KW-0812">Transmembrane</keyword>
<dbReference type="EMBL" id="BAABHJ010000008">
    <property type="protein sequence ID" value="GAA4608782.1"/>
    <property type="molecule type" value="Genomic_DNA"/>
</dbReference>
<evidence type="ECO:0000313" key="4">
    <source>
        <dbReference type="Proteomes" id="UP001500212"/>
    </source>
</evidence>
<dbReference type="Proteomes" id="UP001500212">
    <property type="component" value="Unassembled WGS sequence"/>
</dbReference>
<feature type="compositionally biased region" description="Low complexity" evidence="1">
    <location>
        <begin position="95"/>
        <end position="118"/>
    </location>
</feature>
<organism evidence="3 4">
    <name type="scientific">Actinoallomurus liliacearum</name>
    <dbReference type="NCBI Taxonomy" id="1080073"/>
    <lineage>
        <taxon>Bacteria</taxon>
        <taxon>Bacillati</taxon>
        <taxon>Actinomycetota</taxon>
        <taxon>Actinomycetes</taxon>
        <taxon>Streptosporangiales</taxon>
        <taxon>Thermomonosporaceae</taxon>
        <taxon>Actinoallomurus</taxon>
    </lineage>
</organism>
<feature type="transmembrane region" description="Helical" evidence="2">
    <location>
        <begin position="33"/>
        <end position="55"/>
    </location>
</feature>
<evidence type="ECO:0000256" key="1">
    <source>
        <dbReference type="SAM" id="MobiDB-lite"/>
    </source>
</evidence>
<keyword evidence="4" id="KW-1185">Reference proteome</keyword>
<comment type="caution">
    <text evidence="3">The sequence shown here is derived from an EMBL/GenBank/DDBJ whole genome shotgun (WGS) entry which is preliminary data.</text>
</comment>
<proteinExistence type="predicted"/>
<sequence>MNGLFEDATDKPRATVASRLAGWFERTPFRRGVTLLAVLIIVPALIIGGLLAVGGGGKGDRSQSRAAVATPSARAHDEDSGTVERTERALGEIVASRSARPAPTSASTASASTSASRSARARPRPTRTTAPSPSESTKCPPELKKWPWMWDLCKRRRGGHARP</sequence>
<keyword evidence="2" id="KW-1133">Transmembrane helix</keyword>
<feature type="compositionally biased region" description="Basic and acidic residues" evidence="1">
    <location>
        <begin position="74"/>
        <end position="90"/>
    </location>
</feature>
<evidence type="ECO:0000256" key="2">
    <source>
        <dbReference type="SAM" id="Phobius"/>
    </source>
</evidence>
<evidence type="ECO:0000313" key="3">
    <source>
        <dbReference type="EMBL" id="GAA4608782.1"/>
    </source>
</evidence>
<accession>A0ABP8TLQ2</accession>
<gene>
    <name evidence="3" type="ORF">GCM10023195_34770</name>
</gene>
<protein>
    <submittedName>
        <fullName evidence="3">Uncharacterized protein</fullName>
    </submittedName>
</protein>
<name>A0ABP8TLQ2_9ACTN</name>
<keyword evidence="2" id="KW-0472">Membrane</keyword>